<keyword evidence="2" id="KW-1185">Reference proteome</keyword>
<organism evidence="1 2">
    <name type="scientific">Lysobacter yangpyeongensis</name>
    <dbReference type="NCBI Taxonomy" id="346182"/>
    <lineage>
        <taxon>Bacteria</taxon>
        <taxon>Pseudomonadati</taxon>
        <taxon>Pseudomonadota</taxon>
        <taxon>Gammaproteobacteria</taxon>
        <taxon>Lysobacterales</taxon>
        <taxon>Lysobacteraceae</taxon>
        <taxon>Lysobacter</taxon>
    </lineage>
</organism>
<evidence type="ECO:0000313" key="2">
    <source>
        <dbReference type="Proteomes" id="UP001596036"/>
    </source>
</evidence>
<dbReference type="RefSeq" id="WP_386752836.1">
    <property type="nucleotide sequence ID" value="NZ_JBHSNM010000001.1"/>
</dbReference>
<proteinExistence type="predicted"/>
<gene>
    <name evidence="1" type="ORF">ACFPN1_02915</name>
</gene>
<accession>A0ABW0SJG7</accession>
<evidence type="ECO:0000313" key="1">
    <source>
        <dbReference type="EMBL" id="MFC5569016.1"/>
    </source>
</evidence>
<dbReference type="EMBL" id="JBHSNM010000001">
    <property type="protein sequence ID" value="MFC5569016.1"/>
    <property type="molecule type" value="Genomic_DNA"/>
</dbReference>
<dbReference type="Proteomes" id="UP001596036">
    <property type="component" value="Unassembled WGS sequence"/>
</dbReference>
<evidence type="ECO:0008006" key="3">
    <source>
        <dbReference type="Google" id="ProtNLM"/>
    </source>
</evidence>
<name>A0ABW0SJG7_9GAMM</name>
<protein>
    <recommendedName>
        <fullName evidence="3">Flagellar protein FliT</fullName>
    </recommendedName>
</protein>
<sequence length="83" mass="9716">MDLQRMEQAAEQGDWQSVCMLARRISIDCEQVSEHRAEFAICSLARLRDARSMRNEYRLYRDDLARLAEHAEAVAEHYPVAFD</sequence>
<reference evidence="2" key="1">
    <citation type="journal article" date="2019" name="Int. J. Syst. Evol. Microbiol.">
        <title>The Global Catalogue of Microorganisms (GCM) 10K type strain sequencing project: providing services to taxonomists for standard genome sequencing and annotation.</title>
        <authorList>
            <consortium name="The Broad Institute Genomics Platform"/>
            <consortium name="The Broad Institute Genome Sequencing Center for Infectious Disease"/>
            <person name="Wu L."/>
            <person name="Ma J."/>
        </authorList>
    </citation>
    <scope>NUCLEOTIDE SEQUENCE [LARGE SCALE GENOMIC DNA]</scope>
    <source>
        <strain evidence="2">KACC 11407</strain>
    </source>
</reference>
<comment type="caution">
    <text evidence="1">The sequence shown here is derived from an EMBL/GenBank/DDBJ whole genome shotgun (WGS) entry which is preliminary data.</text>
</comment>